<dbReference type="Gene3D" id="3.40.50.2300">
    <property type="match status" value="2"/>
</dbReference>
<dbReference type="CDD" id="cd06326">
    <property type="entry name" value="PBP1_ABC_ligand_binding-like"/>
    <property type="match status" value="1"/>
</dbReference>
<feature type="signal peptide" evidence="3">
    <location>
        <begin position="1"/>
        <end position="18"/>
    </location>
</feature>
<evidence type="ECO:0000259" key="4">
    <source>
        <dbReference type="Pfam" id="PF13458"/>
    </source>
</evidence>
<keyword evidence="6" id="KW-1185">Reference proteome</keyword>
<keyword evidence="2 3" id="KW-0732">Signal</keyword>
<feature type="domain" description="Leucine-binding protein" evidence="4">
    <location>
        <begin position="50"/>
        <end position="376"/>
    </location>
</feature>
<dbReference type="KEGG" id="uru:DSM104443_01292"/>
<dbReference type="RefSeq" id="WP_171090606.1">
    <property type="nucleotide sequence ID" value="NZ_CP053069.1"/>
</dbReference>
<evidence type="ECO:0000313" key="6">
    <source>
        <dbReference type="Proteomes" id="UP000501534"/>
    </source>
</evidence>
<sequence>MRTFLLIAALLPLGAALAQPANNNVSSAAISAKAAAASSPKAVPPGANPFRIGNSGPSSGPNSASMLELLDGAKLYFDMVNETGGVKGRKIEVLQRDDNFEVTRTIKNVEQLVDVDHVDALLLVRGTPHNEAILPIIDKAGVPLIGPSTGAMVLHKPVKKMVFNVRTAYRSEATKLASFLALLGKQRIALIHVQDSFGDDVAEGIVAGLAERNLKPIGVYKFDRKTVDIAKLVPDVKKANPDSIVLIGAGQAVATGIEALRGQGVMAPVATVSNNASTGFVKSLGGNATGVMVTQVFPDERVANVPLAREATRLAQKRNMQLTPAMMEGYAAAKVTVEALRRCAGTCTRADLQRSLETLDIDLGGVRLAYSPTDHSGLEFTDLSIIDRSGAFRR</sequence>
<dbReference type="Pfam" id="PF13458">
    <property type="entry name" value="Peripla_BP_6"/>
    <property type="match status" value="1"/>
</dbReference>
<dbReference type="Proteomes" id="UP000501534">
    <property type="component" value="Chromosome"/>
</dbReference>
<dbReference type="InterPro" id="IPR028082">
    <property type="entry name" value="Peripla_BP_I"/>
</dbReference>
<dbReference type="SUPFAM" id="SSF53822">
    <property type="entry name" value="Periplasmic binding protein-like I"/>
    <property type="match status" value="1"/>
</dbReference>
<dbReference type="PANTHER" id="PTHR47235">
    <property type="entry name" value="BLR6548 PROTEIN"/>
    <property type="match status" value="1"/>
</dbReference>
<reference evidence="5 6" key="1">
    <citation type="submission" date="2020-04" db="EMBL/GenBank/DDBJ databases">
        <title>Usitatibacter rugosus gen. nov., sp. nov. and Usitatibacter palustris sp. nov., novel members of Usitatibacteraceae fam. nov. within the order Nitrosomonadales isolated from soil.</title>
        <authorList>
            <person name="Huber K.J."/>
            <person name="Neumann-Schaal M."/>
            <person name="Geppert A."/>
            <person name="Luckner M."/>
            <person name="Wanner G."/>
            <person name="Overmann J."/>
        </authorList>
    </citation>
    <scope>NUCLEOTIDE SEQUENCE [LARGE SCALE GENOMIC DNA]</scope>
    <source>
        <strain evidence="5 6">0125_3</strain>
    </source>
</reference>
<comment type="similarity">
    <text evidence="1">Belongs to the leucine-binding protein family.</text>
</comment>
<feature type="chain" id="PRO_5026661424" description="Leucine-binding protein domain-containing protein" evidence="3">
    <location>
        <begin position="19"/>
        <end position="394"/>
    </location>
</feature>
<evidence type="ECO:0000313" key="5">
    <source>
        <dbReference type="EMBL" id="QJR10238.1"/>
    </source>
</evidence>
<name>A0A6M4GTR9_9PROT</name>
<dbReference type="EMBL" id="CP053069">
    <property type="protein sequence ID" value="QJR10238.1"/>
    <property type="molecule type" value="Genomic_DNA"/>
</dbReference>
<organism evidence="5 6">
    <name type="scientific">Usitatibacter rugosus</name>
    <dbReference type="NCBI Taxonomy" id="2732067"/>
    <lineage>
        <taxon>Bacteria</taxon>
        <taxon>Pseudomonadati</taxon>
        <taxon>Pseudomonadota</taxon>
        <taxon>Betaproteobacteria</taxon>
        <taxon>Nitrosomonadales</taxon>
        <taxon>Usitatibacteraceae</taxon>
        <taxon>Usitatibacter</taxon>
    </lineage>
</organism>
<evidence type="ECO:0000256" key="2">
    <source>
        <dbReference type="ARBA" id="ARBA00022729"/>
    </source>
</evidence>
<dbReference type="PANTHER" id="PTHR47235:SF1">
    <property type="entry name" value="BLR6548 PROTEIN"/>
    <property type="match status" value="1"/>
</dbReference>
<dbReference type="AlphaFoldDB" id="A0A6M4GTR9"/>
<evidence type="ECO:0000256" key="1">
    <source>
        <dbReference type="ARBA" id="ARBA00010062"/>
    </source>
</evidence>
<accession>A0A6M4GTR9</accession>
<proteinExistence type="inferred from homology"/>
<gene>
    <name evidence="5" type="ORF">DSM104443_01292</name>
</gene>
<evidence type="ECO:0000256" key="3">
    <source>
        <dbReference type="SAM" id="SignalP"/>
    </source>
</evidence>
<protein>
    <recommendedName>
        <fullName evidence="4">Leucine-binding protein domain-containing protein</fullName>
    </recommendedName>
</protein>
<dbReference type="InterPro" id="IPR028081">
    <property type="entry name" value="Leu-bd"/>
</dbReference>